<dbReference type="InterPro" id="IPR015943">
    <property type="entry name" value="WD40/YVTN_repeat-like_dom_sf"/>
</dbReference>
<dbReference type="EMBL" id="CP063196">
    <property type="protein sequence ID" value="UOE20835.1"/>
    <property type="molecule type" value="Genomic_DNA"/>
</dbReference>
<dbReference type="PROSITE" id="PS51257">
    <property type="entry name" value="PROKAR_LIPOPROTEIN"/>
    <property type="match status" value="1"/>
</dbReference>
<feature type="chain" id="PRO_5043456100" evidence="2">
    <location>
        <begin position="31"/>
        <end position="297"/>
    </location>
</feature>
<evidence type="ECO:0000256" key="1">
    <source>
        <dbReference type="SAM" id="MobiDB-lite"/>
    </source>
</evidence>
<name>A0A399G3P5_9ACTN</name>
<feature type="signal peptide" evidence="2">
    <location>
        <begin position="1"/>
        <end position="30"/>
    </location>
</feature>
<protein>
    <submittedName>
        <fullName evidence="3">Exo-alpha-sialidase</fullName>
    </submittedName>
</protein>
<dbReference type="SUPFAM" id="SSF110296">
    <property type="entry name" value="Oligoxyloglucan reducing end-specific cellobiohydrolase"/>
    <property type="match status" value="1"/>
</dbReference>
<evidence type="ECO:0000313" key="4">
    <source>
        <dbReference type="Proteomes" id="UP000265719"/>
    </source>
</evidence>
<organism evidence="3 4">
    <name type="scientific">Thermobifida halotolerans</name>
    <dbReference type="NCBI Taxonomy" id="483545"/>
    <lineage>
        <taxon>Bacteria</taxon>
        <taxon>Bacillati</taxon>
        <taxon>Actinomycetota</taxon>
        <taxon>Actinomycetes</taxon>
        <taxon>Streptosporangiales</taxon>
        <taxon>Nocardiopsidaceae</taxon>
        <taxon>Thermobifida</taxon>
    </lineage>
</organism>
<keyword evidence="4" id="KW-1185">Reference proteome</keyword>
<proteinExistence type="predicted"/>
<evidence type="ECO:0000313" key="3">
    <source>
        <dbReference type="EMBL" id="UOE20835.1"/>
    </source>
</evidence>
<dbReference type="CDD" id="cd15482">
    <property type="entry name" value="Sialidase_non-viral"/>
    <property type="match status" value="1"/>
</dbReference>
<dbReference type="InterPro" id="IPR054817">
    <property type="entry name" value="Glycosyl_F510_1955-like"/>
</dbReference>
<dbReference type="NCBIfam" id="NF045728">
    <property type="entry name" value="glycosyl_F510_1955"/>
    <property type="match status" value="1"/>
</dbReference>
<dbReference type="RefSeq" id="WP_119267792.1">
    <property type="nucleotide sequence ID" value="NZ_CP063196.1"/>
</dbReference>
<sequence length="297" mass="29748">MKYTAQKLRTPVGLAGLAAAVALSSGCTTADSGAAPSQTPGSPAAGVPLPAEAAHVHGVDVDPATGDVLVATHSGLVRVSAPDSTADGGASVERVGPAIDLMGFAVAEPGRLVASGHPGPGVDLPDPVGLVESRDGGQSWEPLSRAGESDFHALAATPDRVIGFDGRLRATEDGVTWTELDSAVEPFSLAVSDDGATVVATTPRGPMRSDDGGESFAPVADSPPLLLVDWAPGTDSVYGVSADGRIHRSDDGGTTWTATGEVGGEPQALHADADQLVVAADHHVTRSTDGGATFGAW</sequence>
<dbReference type="KEGG" id="thao:NI17_006520"/>
<gene>
    <name evidence="3" type="ORF">NI17_006520</name>
</gene>
<dbReference type="AlphaFoldDB" id="A0A399G3P5"/>
<feature type="compositionally biased region" description="Polar residues" evidence="1">
    <location>
        <begin position="28"/>
        <end position="41"/>
    </location>
</feature>
<reference evidence="3" key="1">
    <citation type="submission" date="2020-10" db="EMBL/GenBank/DDBJ databases">
        <title>De novo genome project of the cellulose decomposer Thermobifida halotolerans type strain.</title>
        <authorList>
            <person name="Nagy I."/>
            <person name="Horvath B."/>
            <person name="Kukolya J."/>
            <person name="Nagy I."/>
            <person name="Orsini M."/>
        </authorList>
    </citation>
    <scope>NUCLEOTIDE SEQUENCE</scope>
    <source>
        <strain evidence="3">DSM 44931</strain>
    </source>
</reference>
<dbReference type="Proteomes" id="UP000265719">
    <property type="component" value="Chromosome"/>
</dbReference>
<feature type="region of interest" description="Disordered" evidence="1">
    <location>
        <begin position="28"/>
        <end position="48"/>
    </location>
</feature>
<dbReference type="Gene3D" id="2.130.10.10">
    <property type="entry name" value="YVTN repeat-like/Quinoprotein amine dehydrogenase"/>
    <property type="match status" value="2"/>
</dbReference>
<accession>A0A399G3P5</accession>
<evidence type="ECO:0000256" key="2">
    <source>
        <dbReference type="SAM" id="SignalP"/>
    </source>
</evidence>
<keyword evidence="2" id="KW-0732">Signal</keyword>